<evidence type="ECO:0000313" key="2">
    <source>
        <dbReference type="Proteomes" id="UP000014500"/>
    </source>
</evidence>
<name>T1ISU0_STRMM</name>
<reference evidence="2" key="1">
    <citation type="submission" date="2011-05" db="EMBL/GenBank/DDBJ databases">
        <authorList>
            <person name="Richards S.R."/>
            <person name="Qu J."/>
            <person name="Jiang H."/>
            <person name="Jhangiani S.N."/>
            <person name="Agravi P."/>
            <person name="Goodspeed R."/>
            <person name="Gross S."/>
            <person name="Mandapat C."/>
            <person name="Jackson L."/>
            <person name="Mathew T."/>
            <person name="Pu L."/>
            <person name="Thornton R."/>
            <person name="Saada N."/>
            <person name="Wilczek-Boney K.B."/>
            <person name="Lee S."/>
            <person name="Kovar C."/>
            <person name="Wu Y."/>
            <person name="Scherer S.E."/>
            <person name="Worley K.C."/>
            <person name="Muzny D.M."/>
            <person name="Gibbs R."/>
        </authorList>
    </citation>
    <scope>NUCLEOTIDE SEQUENCE</scope>
    <source>
        <strain evidence="2">Brora</strain>
    </source>
</reference>
<dbReference type="HOGENOM" id="CLU_2690927_0_0_1"/>
<sequence length="74" mass="8513">MYPWLRKLNIRSYEDDILIQKTAEHFSSPIIADVLVSSKILNGSINGVQMTNINSKKLKETSFCVVEERNNQEN</sequence>
<protein>
    <submittedName>
        <fullName evidence="1">Uncharacterized protein</fullName>
    </submittedName>
</protein>
<dbReference type="Proteomes" id="UP000014500">
    <property type="component" value="Unassembled WGS sequence"/>
</dbReference>
<dbReference type="EMBL" id="JH431446">
    <property type="status" value="NOT_ANNOTATED_CDS"/>
    <property type="molecule type" value="Genomic_DNA"/>
</dbReference>
<reference evidence="1" key="2">
    <citation type="submission" date="2015-02" db="UniProtKB">
        <authorList>
            <consortium name="EnsemblMetazoa"/>
        </authorList>
    </citation>
    <scope>IDENTIFICATION</scope>
</reference>
<evidence type="ECO:0000313" key="1">
    <source>
        <dbReference type="EnsemblMetazoa" id="SMAR004177-PA"/>
    </source>
</evidence>
<proteinExistence type="predicted"/>
<keyword evidence="2" id="KW-1185">Reference proteome</keyword>
<accession>T1ISU0</accession>
<dbReference type="EnsemblMetazoa" id="SMAR004177-RA">
    <property type="protein sequence ID" value="SMAR004177-PA"/>
    <property type="gene ID" value="SMAR004177"/>
</dbReference>
<organism evidence="1 2">
    <name type="scientific">Strigamia maritima</name>
    <name type="common">European centipede</name>
    <name type="synonym">Geophilus maritimus</name>
    <dbReference type="NCBI Taxonomy" id="126957"/>
    <lineage>
        <taxon>Eukaryota</taxon>
        <taxon>Metazoa</taxon>
        <taxon>Ecdysozoa</taxon>
        <taxon>Arthropoda</taxon>
        <taxon>Myriapoda</taxon>
        <taxon>Chilopoda</taxon>
        <taxon>Pleurostigmophora</taxon>
        <taxon>Geophilomorpha</taxon>
        <taxon>Linotaeniidae</taxon>
        <taxon>Strigamia</taxon>
    </lineage>
</organism>
<dbReference type="AlphaFoldDB" id="T1ISU0"/>